<dbReference type="AlphaFoldDB" id="A0A066UEG7"/>
<comment type="similarity">
    <text evidence="1">Belongs to the EcnA/EcnB lipoprotein family.</text>
</comment>
<dbReference type="InterPro" id="IPR012556">
    <property type="entry name" value="Entericidin"/>
</dbReference>
<dbReference type="eggNOG" id="COG5510">
    <property type="taxonomic scope" value="Bacteria"/>
</dbReference>
<dbReference type="Pfam" id="PF08085">
    <property type="entry name" value="Entericidin"/>
    <property type="match status" value="1"/>
</dbReference>
<evidence type="ECO:0000256" key="1">
    <source>
        <dbReference type="ARBA" id="ARBA00010296"/>
    </source>
</evidence>
<dbReference type="OrthoDB" id="9181810at2"/>
<evidence type="ECO:0000313" key="7">
    <source>
        <dbReference type="EMBL" id="KDN25796.1"/>
    </source>
</evidence>
<proteinExistence type="inferred from homology"/>
<dbReference type="GO" id="GO:0016020">
    <property type="term" value="C:membrane"/>
    <property type="evidence" value="ECO:0007669"/>
    <property type="project" value="InterPro"/>
</dbReference>
<keyword evidence="4" id="KW-0472">Membrane</keyword>
<dbReference type="EMBL" id="AOMT01000005">
    <property type="protein sequence ID" value="KDN25796.1"/>
    <property type="molecule type" value="Genomic_DNA"/>
</dbReference>
<evidence type="ECO:0000256" key="5">
    <source>
        <dbReference type="ARBA" id="ARBA00023139"/>
    </source>
</evidence>
<sequence>MKKLIIAAVAAAFVLTGCNTVKGLGKDVSKAGDAVTDGAQKVQNKI</sequence>
<evidence type="ECO:0000256" key="6">
    <source>
        <dbReference type="ARBA" id="ARBA00023288"/>
    </source>
</evidence>
<comment type="caution">
    <text evidence="7">The sequence shown here is derived from an EMBL/GenBank/DDBJ whole genome shotgun (WGS) entry which is preliminary data.</text>
</comment>
<keyword evidence="8" id="KW-1185">Reference proteome</keyword>
<name>A0A066UEG7_9GAMM</name>
<reference evidence="7 8" key="1">
    <citation type="journal article" date="2014" name="Genome Announc.">
        <title>Draft Genome Sequence of Moraxella bovoculi Strain 237T (ATCC BAA-1259T) Isolated from a Calf with Infectious Bovine Keratoconjunctivitis.</title>
        <authorList>
            <person name="Calcutt M.J."/>
            <person name="Foecking M.F."/>
            <person name="Martin N.T."/>
            <person name="Mhlanga-Mutangadura T."/>
            <person name="Reilly T.J."/>
        </authorList>
    </citation>
    <scope>NUCLEOTIDE SEQUENCE [LARGE SCALE GENOMIC DNA]</scope>
    <source>
        <strain evidence="7 8">237</strain>
    </source>
</reference>
<evidence type="ECO:0000256" key="2">
    <source>
        <dbReference type="ARBA" id="ARBA00022475"/>
    </source>
</evidence>
<dbReference type="PROSITE" id="PS51257">
    <property type="entry name" value="PROKAR_LIPOPROTEIN"/>
    <property type="match status" value="1"/>
</dbReference>
<dbReference type="GO" id="GO:0009636">
    <property type="term" value="P:response to toxic substance"/>
    <property type="evidence" value="ECO:0007669"/>
    <property type="project" value="InterPro"/>
</dbReference>
<dbReference type="Proteomes" id="UP000035860">
    <property type="component" value="Unassembled WGS sequence"/>
</dbReference>
<keyword evidence="6" id="KW-0449">Lipoprotein</keyword>
<accession>A0A066UEG7</accession>
<keyword evidence="3" id="KW-0732">Signal</keyword>
<keyword evidence="2" id="KW-1003">Cell membrane</keyword>
<evidence type="ECO:0000256" key="3">
    <source>
        <dbReference type="ARBA" id="ARBA00022729"/>
    </source>
</evidence>
<gene>
    <name evidence="7" type="ORF">MBO_01330</name>
</gene>
<dbReference type="GeneID" id="301975290"/>
<keyword evidence="5" id="KW-0564">Palmitate</keyword>
<dbReference type="RefSeq" id="WP_036362263.1">
    <property type="nucleotide sequence ID" value="NZ_AOMT01000005.1"/>
</dbReference>
<organism evidence="7 8">
    <name type="scientific">Moraxella bovoculi 237</name>
    <dbReference type="NCBI Taxonomy" id="743974"/>
    <lineage>
        <taxon>Bacteria</taxon>
        <taxon>Pseudomonadati</taxon>
        <taxon>Pseudomonadota</taxon>
        <taxon>Gammaproteobacteria</taxon>
        <taxon>Moraxellales</taxon>
        <taxon>Moraxellaceae</taxon>
        <taxon>Moraxella</taxon>
    </lineage>
</organism>
<protein>
    <submittedName>
        <fullName evidence="7">Entericidin EcnAB</fullName>
    </submittedName>
</protein>
<evidence type="ECO:0000256" key="4">
    <source>
        <dbReference type="ARBA" id="ARBA00023136"/>
    </source>
</evidence>
<evidence type="ECO:0000313" key="8">
    <source>
        <dbReference type="Proteomes" id="UP000035860"/>
    </source>
</evidence>